<gene>
    <name evidence="6" type="ORF">ACI2L5_26985</name>
</gene>
<dbReference type="Proteomes" id="UP001620295">
    <property type="component" value="Unassembled WGS sequence"/>
</dbReference>
<dbReference type="InterPro" id="IPR000551">
    <property type="entry name" value="MerR-type_HTH_dom"/>
</dbReference>
<dbReference type="RefSeq" id="WP_358704511.1">
    <property type="nucleotide sequence ID" value="NZ_JBFACG010000019.1"/>
</dbReference>
<dbReference type="PANTHER" id="PTHR30204">
    <property type="entry name" value="REDOX-CYCLING DRUG-SENSING TRANSCRIPTIONAL ACTIVATOR SOXR"/>
    <property type="match status" value="1"/>
</dbReference>
<keyword evidence="2" id="KW-0805">Transcription regulation</keyword>
<dbReference type="InterPro" id="IPR009061">
    <property type="entry name" value="DNA-bd_dom_put_sf"/>
</dbReference>
<keyword evidence="7" id="KW-1185">Reference proteome</keyword>
<sequence>MAQWTIGQLAAATGVPTSKIRYWERKGLLPTPERSGGQRRYAPQDATRIARLRLCQEVGFTLEEIATMDEHRASSPDLWRDLVRAKLADIERQRAELDRRSARLAGVLSCAHADLPECPHFQEHVRDYLAARG</sequence>
<evidence type="ECO:0000256" key="3">
    <source>
        <dbReference type="ARBA" id="ARBA00023125"/>
    </source>
</evidence>
<evidence type="ECO:0000256" key="1">
    <source>
        <dbReference type="ARBA" id="ARBA00022491"/>
    </source>
</evidence>
<reference evidence="6 7" key="1">
    <citation type="submission" date="2024-11" db="EMBL/GenBank/DDBJ databases">
        <title>The Natural Products Discovery Center: Release of the First 8490 Sequenced Strains for Exploring Actinobacteria Biosynthetic Diversity.</title>
        <authorList>
            <person name="Kalkreuter E."/>
            <person name="Kautsar S.A."/>
            <person name="Yang D."/>
            <person name="Bader C.D."/>
            <person name="Teijaro C.N."/>
            <person name="Fluegel L."/>
            <person name="Davis C.M."/>
            <person name="Simpson J.R."/>
            <person name="Lauterbach L."/>
            <person name="Steele A.D."/>
            <person name="Gui C."/>
            <person name="Meng S."/>
            <person name="Li G."/>
            <person name="Viehrig K."/>
            <person name="Ye F."/>
            <person name="Su P."/>
            <person name="Kiefer A.F."/>
            <person name="Nichols A."/>
            <person name="Cepeda A.J."/>
            <person name="Yan W."/>
            <person name="Fan B."/>
            <person name="Jiang Y."/>
            <person name="Adhikari A."/>
            <person name="Zheng C.-J."/>
            <person name="Schuster L."/>
            <person name="Cowan T.M."/>
            <person name="Smanski M.J."/>
            <person name="Chevrette M.G."/>
            <person name="De Carvalho L.P.S."/>
            <person name="Shen B."/>
        </authorList>
    </citation>
    <scope>NUCLEOTIDE SEQUENCE [LARGE SCALE GENOMIC DNA]</scope>
    <source>
        <strain evidence="6 7">NPDC020863</strain>
    </source>
</reference>
<feature type="domain" description="HTH merR-type" evidence="5">
    <location>
        <begin position="1"/>
        <end position="71"/>
    </location>
</feature>
<dbReference type="InterPro" id="IPR047057">
    <property type="entry name" value="MerR_fam"/>
</dbReference>
<dbReference type="EMBL" id="JBJDQH010000009">
    <property type="protein sequence ID" value="MFK4268563.1"/>
    <property type="molecule type" value="Genomic_DNA"/>
</dbReference>
<dbReference type="Gene3D" id="1.10.1660.10">
    <property type="match status" value="1"/>
</dbReference>
<dbReference type="Pfam" id="PF13411">
    <property type="entry name" value="MerR_1"/>
    <property type="match status" value="1"/>
</dbReference>
<dbReference type="SUPFAM" id="SSF46955">
    <property type="entry name" value="Putative DNA-binding domain"/>
    <property type="match status" value="1"/>
</dbReference>
<dbReference type="SMART" id="SM00422">
    <property type="entry name" value="HTH_MERR"/>
    <property type="match status" value="1"/>
</dbReference>
<evidence type="ECO:0000313" key="7">
    <source>
        <dbReference type="Proteomes" id="UP001620295"/>
    </source>
</evidence>
<protein>
    <submittedName>
        <fullName evidence="6">MerR family transcriptional regulator</fullName>
    </submittedName>
</protein>
<comment type="caution">
    <text evidence="6">The sequence shown here is derived from an EMBL/GenBank/DDBJ whole genome shotgun (WGS) entry which is preliminary data.</text>
</comment>
<name>A0ABW8LRM2_9ACTN</name>
<evidence type="ECO:0000259" key="5">
    <source>
        <dbReference type="PROSITE" id="PS50937"/>
    </source>
</evidence>
<dbReference type="PROSITE" id="PS50937">
    <property type="entry name" value="HTH_MERR_2"/>
    <property type="match status" value="1"/>
</dbReference>
<proteinExistence type="predicted"/>
<keyword evidence="4" id="KW-0804">Transcription</keyword>
<keyword evidence="1" id="KW-0678">Repressor</keyword>
<dbReference type="PRINTS" id="PR00040">
    <property type="entry name" value="HTHMERR"/>
</dbReference>
<evidence type="ECO:0000313" key="6">
    <source>
        <dbReference type="EMBL" id="MFK4268563.1"/>
    </source>
</evidence>
<keyword evidence="3" id="KW-0238">DNA-binding</keyword>
<evidence type="ECO:0000256" key="4">
    <source>
        <dbReference type="ARBA" id="ARBA00023163"/>
    </source>
</evidence>
<dbReference type="PANTHER" id="PTHR30204:SF69">
    <property type="entry name" value="MERR-FAMILY TRANSCRIPTIONAL REGULATOR"/>
    <property type="match status" value="1"/>
</dbReference>
<evidence type="ECO:0000256" key="2">
    <source>
        <dbReference type="ARBA" id="ARBA00023015"/>
    </source>
</evidence>
<accession>A0ABW8LRM2</accession>
<organism evidence="6 7">
    <name type="scientific">Streptomyces milbemycinicus</name>
    <dbReference type="NCBI Taxonomy" id="476552"/>
    <lineage>
        <taxon>Bacteria</taxon>
        <taxon>Bacillati</taxon>
        <taxon>Actinomycetota</taxon>
        <taxon>Actinomycetes</taxon>
        <taxon>Kitasatosporales</taxon>
        <taxon>Streptomycetaceae</taxon>
        <taxon>Streptomyces</taxon>
    </lineage>
</organism>